<keyword evidence="2" id="KW-1003">Cell membrane</keyword>
<feature type="domain" description="Polysaccharide chain length determinant N-terminal" evidence="7">
    <location>
        <begin position="3"/>
        <end position="95"/>
    </location>
</feature>
<evidence type="ECO:0000313" key="9">
    <source>
        <dbReference type="EMBL" id="XDK37618.1"/>
    </source>
</evidence>
<dbReference type="InterPro" id="IPR032807">
    <property type="entry name" value="GNVR"/>
</dbReference>
<gene>
    <name evidence="9" type="ORF">AB4Y39_02700</name>
</gene>
<dbReference type="PANTHER" id="PTHR32309">
    <property type="entry name" value="TYROSINE-PROTEIN KINASE"/>
    <property type="match status" value="1"/>
</dbReference>
<dbReference type="InterPro" id="IPR050445">
    <property type="entry name" value="Bact_polysacc_biosynth/exp"/>
</dbReference>
<name>A0AB39I6M9_9PSED</name>
<evidence type="ECO:0000256" key="2">
    <source>
        <dbReference type="ARBA" id="ARBA00022475"/>
    </source>
</evidence>
<feature type="transmembrane region" description="Helical" evidence="6">
    <location>
        <begin position="377"/>
        <end position="400"/>
    </location>
</feature>
<feature type="domain" description="Tyrosine-protein kinase G-rich" evidence="8">
    <location>
        <begin position="360"/>
        <end position="398"/>
    </location>
</feature>
<comment type="subcellular location">
    <subcellularLocation>
        <location evidence="1">Cell membrane</location>
        <topology evidence="1">Multi-pass membrane protein</topology>
    </subcellularLocation>
</comment>
<keyword evidence="5 6" id="KW-0472">Membrane</keyword>
<dbReference type="PANTHER" id="PTHR32309:SF13">
    <property type="entry name" value="FERRIC ENTEROBACTIN TRANSPORT PROTEIN FEPE"/>
    <property type="match status" value="1"/>
</dbReference>
<keyword evidence="3 6" id="KW-0812">Transmembrane</keyword>
<keyword evidence="4 6" id="KW-1133">Transmembrane helix</keyword>
<dbReference type="Gene3D" id="3.30.1890.10">
    <property type="entry name" value="FepE-like"/>
    <property type="match status" value="2"/>
</dbReference>
<protein>
    <submittedName>
        <fullName evidence="9">Wzz/FepE/Etk N-terminal domain-containing protein</fullName>
    </submittedName>
</protein>
<dbReference type="Pfam" id="PF02706">
    <property type="entry name" value="Wzz"/>
    <property type="match status" value="1"/>
</dbReference>
<evidence type="ECO:0000256" key="5">
    <source>
        <dbReference type="ARBA" id="ARBA00023136"/>
    </source>
</evidence>
<dbReference type="EMBL" id="CP162607">
    <property type="protein sequence ID" value="XDK37618.1"/>
    <property type="molecule type" value="Genomic_DNA"/>
</dbReference>
<evidence type="ECO:0000259" key="7">
    <source>
        <dbReference type="Pfam" id="PF02706"/>
    </source>
</evidence>
<evidence type="ECO:0000256" key="3">
    <source>
        <dbReference type="ARBA" id="ARBA00022692"/>
    </source>
</evidence>
<evidence type="ECO:0000256" key="4">
    <source>
        <dbReference type="ARBA" id="ARBA00022989"/>
    </source>
</evidence>
<dbReference type="Pfam" id="PF13807">
    <property type="entry name" value="GNVR"/>
    <property type="match status" value="1"/>
</dbReference>
<evidence type="ECO:0000259" key="8">
    <source>
        <dbReference type="Pfam" id="PF13807"/>
    </source>
</evidence>
<dbReference type="GO" id="GO:0004713">
    <property type="term" value="F:protein tyrosine kinase activity"/>
    <property type="evidence" value="ECO:0007669"/>
    <property type="project" value="TreeGrafter"/>
</dbReference>
<proteinExistence type="predicted"/>
<dbReference type="InterPro" id="IPR003856">
    <property type="entry name" value="LPS_length_determ_N"/>
</dbReference>
<dbReference type="RefSeq" id="WP_368491594.1">
    <property type="nucleotide sequence ID" value="NZ_CP162607.1"/>
</dbReference>
<dbReference type="GO" id="GO:0005886">
    <property type="term" value="C:plasma membrane"/>
    <property type="evidence" value="ECO:0007669"/>
    <property type="project" value="UniProtKB-SubCell"/>
</dbReference>
<reference evidence="9" key="1">
    <citation type="submission" date="2024-07" db="EMBL/GenBank/DDBJ databases">
        <title>Identification and characteristics of a novel species of coltsfoot's symbiotic bacteria.</title>
        <authorList>
            <person name="Juszczyk A."/>
            <person name="Jasielczuk I."/>
            <person name="Gurgul A."/>
            <person name="Rogala M."/>
            <person name="Kowalczyk A."/>
            <person name="Szmatola T."/>
            <person name="Kosecka-Strojek M."/>
            <person name="Arent Z."/>
            <person name="Latowski D."/>
        </authorList>
    </citation>
    <scope>NUCLEOTIDE SEQUENCE</scope>
    <source>
        <strain evidence="9">Hg7Tf</strain>
    </source>
</reference>
<organism evidence="9">
    <name type="scientific">Pseudomonas sp. Hg7Tf</name>
    <dbReference type="NCBI Taxonomy" id="3236988"/>
    <lineage>
        <taxon>Bacteria</taxon>
        <taxon>Pseudomonadati</taxon>
        <taxon>Pseudomonadota</taxon>
        <taxon>Gammaproteobacteria</taxon>
        <taxon>Pseudomonadales</taxon>
        <taxon>Pseudomonadaceae</taxon>
        <taxon>Pseudomonas</taxon>
    </lineage>
</organism>
<accession>A0AB39I6M9</accession>
<dbReference type="SUPFAM" id="SSF160355">
    <property type="entry name" value="Bacterial polysaccharide co-polymerase-like"/>
    <property type="match status" value="2"/>
</dbReference>
<dbReference type="AlphaFoldDB" id="A0AB39I6M9"/>
<evidence type="ECO:0000256" key="1">
    <source>
        <dbReference type="ARBA" id="ARBA00004651"/>
    </source>
</evidence>
<sequence>MAILQSLWRRKILIAAVAMLFGLVAAAYAFSVTPEYQVNTILRPAALNDLDALNRSKVYSLPPGQALIRVGAALDSYETRLGYFRSNAELQAVFSTSGRTAEQAFEAFNRDALKLVQPDPKKSDLLSSFIGLELRYPQGVNGKEALNGLVQYAIESERRQISEDLKVIIDNRIKEVDAQLAVARVDYDVGKEGQIAELLEADNLERARLIDELKALRVQLKLRREDRIAQLSEAIAIARSLGLRKPSTPSAMGRSEVEGTGNVIRTEVNNQQIPLYFMGTDALEAEQQVLRKRTSDDFVDPRIAQIRKELMMLGSNRKVQMLQQRQNEELFVKGIEALRAERSRLMTIPTDMTGLRLVSIDRLAVEPISPIKPKKSLIIALGLILGGVVGSLIVLLRYAFKMRRYERARIAIAPMPSTFDAEVNSPPLVVR</sequence>
<evidence type="ECO:0000256" key="6">
    <source>
        <dbReference type="SAM" id="Phobius"/>
    </source>
</evidence>